<dbReference type="NCBIfam" id="TIGR00254">
    <property type="entry name" value="GGDEF"/>
    <property type="match status" value="1"/>
</dbReference>
<dbReference type="SUPFAM" id="SSF55785">
    <property type="entry name" value="PYP-like sensor domain (PAS domain)"/>
    <property type="match status" value="4"/>
</dbReference>
<sequence length="1114" mass="124209">MHESEAQFRSAFDYAAIGMALVGLDGRWLQVNRSLCEIVGYSESELLALTFQDITHPADLAADLDYVQQLLAGEIRSYQMEKRYFHQQGHEVWVLLSVSLVSDQDQRPLYFIAQIQDISQSKKISLDLQAYQAESQALFEAMTDVVLIRDVQGRCLKVLSTRATSLFLPAAEMLGKTLHESLPQAQADTILGYLQEALTARQPIQGEYSLTVRGRTVHFLGTFSPLAADQVLIVAQDITARKQALSDLRLQGLIAKNMGEGVCLVSTKTGEIVYTNPKFEQLFGYDPGELVGKHVSLLNYGDEEASGAEVADRLMAEIRRQGVSTYEVKNVKKDGTPFWCRATTSVILEHPEHGTVLAAVQADITAEKQAQADIRLLQDLALAISQAADFEAAISLILRQVSETYGWAYAEAWIPDSEEGLLKCSPVFYSCSRAQAGLCDCSPWDCFRRLSETLTLRPGVELAGRVWASRQPEWQVDVTQDPEAAFLYRSVSEDCGLKTRLGIPITADDQVLAVLIFCKLEVAQVDQTLMANLSAAAAQLNLVMQRKRAEDDLFKEKELAQVTLNSIGDGVIATDARGRIQYLNPIAQSLTGWSQAEAQGQPLTEVFRIVNGTTREPVPNPAQQVLAEECITVLAANTVLIHRDGREIPIDDSTAPIRSRNNQVIGTVIVFQDISSRALSQQLTWQATHDSLTQTINRPEFERRLELAIEMAKTHHQSHVLCYLDLDQFKIVNDTCGHTAGDELLRQIVTLFQANIRKADTLGRLGGDEFGLLLYQCSLEQACRVIRSLQGQVQDFRFRWEDKSFSIGVSVGAVVIDADCQSGDCAMIQADGACYAAKRRGRNRIHIYQSSDDELVQQQGQLQWVNRLTQALEADRFCLYCQSIISIANPEMEGEHYEVLLRLRDESEGLISPDAFIQAAERYSLMHLIDRWVIRTLFSEQGAYYRTVWEHLQDGTECSYLYTVNLSGASINDDQFIDFLREQLALHQIPPQLICFEITETVAIANLNKAAQFMQELQVLGCRFALDDFGSGMSSFGYLRSLPVDYIKIDGGFVKEIVDNPVDAAMVEAINRVGQVMGIQTIAEFVENEDILEKLKTLGVDYAQGYGIAKPRQL</sequence>
<feature type="domain" description="PAS" evidence="1">
    <location>
        <begin position="264"/>
        <end position="304"/>
    </location>
</feature>
<dbReference type="Pfam" id="PF13426">
    <property type="entry name" value="PAS_9"/>
    <property type="match status" value="1"/>
</dbReference>
<dbReference type="InterPro" id="IPR013656">
    <property type="entry name" value="PAS_4"/>
</dbReference>
<dbReference type="Pfam" id="PF00989">
    <property type="entry name" value="PAS"/>
    <property type="match status" value="1"/>
</dbReference>
<dbReference type="SMART" id="SM00052">
    <property type="entry name" value="EAL"/>
    <property type="match status" value="1"/>
</dbReference>
<dbReference type="RefSeq" id="WP_193905960.1">
    <property type="nucleotide sequence ID" value="NZ_JADEXG010000015.1"/>
</dbReference>
<dbReference type="Gene3D" id="3.30.450.20">
    <property type="entry name" value="PAS domain"/>
    <property type="match status" value="4"/>
</dbReference>
<feature type="domain" description="PAS" evidence="1">
    <location>
        <begin position="4"/>
        <end position="74"/>
    </location>
</feature>
<protein>
    <submittedName>
        <fullName evidence="5">PAS domain S-box protein</fullName>
    </submittedName>
</protein>
<dbReference type="InterPro" id="IPR000014">
    <property type="entry name" value="PAS"/>
</dbReference>
<dbReference type="Pfam" id="PF08447">
    <property type="entry name" value="PAS_3"/>
    <property type="match status" value="1"/>
</dbReference>
<reference evidence="5" key="1">
    <citation type="submission" date="2020-10" db="EMBL/GenBank/DDBJ databases">
        <authorList>
            <person name="Castelo-Branco R."/>
            <person name="Eusebio N."/>
            <person name="Adriana R."/>
            <person name="Vieira A."/>
            <person name="Brugerolle De Fraissinette N."/>
            <person name="Rezende De Castro R."/>
            <person name="Schneider M.P."/>
            <person name="Vasconcelos V."/>
            <person name="Leao P.N."/>
        </authorList>
    </citation>
    <scope>NUCLEOTIDE SEQUENCE</scope>
    <source>
        <strain evidence="5">LEGE 07310</strain>
    </source>
</reference>
<dbReference type="PROSITE" id="PS50883">
    <property type="entry name" value="EAL"/>
    <property type="match status" value="1"/>
</dbReference>
<dbReference type="PROSITE" id="PS50887">
    <property type="entry name" value="GGDEF"/>
    <property type="match status" value="1"/>
</dbReference>
<dbReference type="Proteomes" id="UP000636505">
    <property type="component" value="Unassembled WGS sequence"/>
</dbReference>
<dbReference type="SUPFAM" id="SSF55781">
    <property type="entry name" value="GAF domain-like"/>
    <property type="match status" value="1"/>
</dbReference>
<dbReference type="InterPro" id="IPR000160">
    <property type="entry name" value="GGDEF_dom"/>
</dbReference>
<dbReference type="Gene3D" id="3.20.20.450">
    <property type="entry name" value="EAL domain"/>
    <property type="match status" value="1"/>
</dbReference>
<organism evidence="5 6">
    <name type="scientific">Vasconcelosia minhoensis LEGE 07310</name>
    <dbReference type="NCBI Taxonomy" id="915328"/>
    <lineage>
        <taxon>Bacteria</taxon>
        <taxon>Bacillati</taxon>
        <taxon>Cyanobacteriota</taxon>
        <taxon>Cyanophyceae</taxon>
        <taxon>Nodosilineales</taxon>
        <taxon>Cymatolegaceae</taxon>
        <taxon>Vasconcelosia</taxon>
        <taxon>Vasconcelosia minhoensis</taxon>
    </lineage>
</organism>
<dbReference type="SMART" id="SM00267">
    <property type="entry name" value="GGDEF"/>
    <property type="match status" value="1"/>
</dbReference>
<dbReference type="Pfam" id="PF13185">
    <property type="entry name" value="GAF_2"/>
    <property type="match status" value="1"/>
</dbReference>
<proteinExistence type="predicted"/>
<evidence type="ECO:0000259" key="2">
    <source>
        <dbReference type="PROSITE" id="PS50113"/>
    </source>
</evidence>
<dbReference type="InterPro" id="IPR013767">
    <property type="entry name" value="PAS_fold"/>
</dbReference>
<dbReference type="EMBL" id="JADEXG010000015">
    <property type="protein sequence ID" value="MBE9077299.1"/>
    <property type="molecule type" value="Genomic_DNA"/>
</dbReference>
<dbReference type="CDD" id="cd01949">
    <property type="entry name" value="GGDEF"/>
    <property type="match status" value="1"/>
</dbReference>
<dbReference type="SMART" id="SM00086">
    <property type="entry name" value="PAC"/>
    <property type="match status" value="3"/>
</dbReference>
<evidence type="ECO:0000259" key="4">
    <source>
        <dbReference type="PROSITE" id="PS50887"/>
    </source>
</evidence>
<dbReference type="InterPro" id="IPR013655">
    <property type="entry name" value="PAS_fold_3"/>
</dbReference>
<dbReference type="InterPro" id="IPR035965">
    <property type="entry name" value="PAS-like_dom_sf"/>
</dbReference>
<dbReference type="Gene3D" id="3.30.450.40">
    <property type="match status" value="1"/>
</dbReference>
<dbReference type="InterPro" id="IPR029787">
    <property type="entry name" value="Nucleotide_cyclase"/>
</dbReference>
<dbReference type="CDD" id="cd00130">
    <property type="entry name" value="PAS"/>
    <property type="match status" value="4"/>
</dbReference>
<feature type="domain" description="EAL" evidence="3">
    <location>
        <begin position="861"/>
        <end position="1114"/>
    </location>
</feature>
<feature type="domain" description="PAC" evidence="2">
    <location>
        <begin position="78"/>
        <end position="130"/>
    </location>
</feature>
<comment type="caution">
    <text evidence="5">The sequence shown here is derived from an EMBL/GenBank/DDBJ whole genome shotgun (WGS) entry which is preliminary data.</text>
</comment>
<dbReference type="FunFam" id="3.30.70.270:FF:000001">
    <property type="entry name" value="Diguanylate cyclase domain protein"/>
    <property type="match status" value="1"/>
</dbReference>
<accession>A0A8J7DQX2</accession>
<dbReference type="InterPro" id="IPR001610">
    <property type="entry name" value="PAC"/>
</dbReference>
<dbReference type="PANTHER" id="PTHR44757:SF4">
    <property type="entry name" value="DIGUANYLATE CYCLASE DGCE-RELATED"/>
    <property type="match status" value="1"/>
</dbReference>
<dbReference type="Pfam" id="PF08448">
    <property type="entry name" value="PAS_4"/>
    <property type="match status" value="1"/>
</dbReference>
<dbReference type="InterPro" id="IPR003018">
    <property type="entry name" value="GAF"/>
</dbReference>
<dbReference type="InterPro" id="IPR029016">
    <property type="entry name" value="GAF-like_dom_sf"/>
</dbReference>
<evidence type="ECO:0000313" key="5">
    <source>
        <dbReference type="EMBL" id="MBE9077299.1"/>
    </source>
</evidence>
<dbReference type="InterPro" id="IPR035919">
    <property type="entry name" value="EAL_sf"/>
</dbReference>
<dbReference type="NCBIfam" id="TIGR00229">
    <property type="entry name" value="sensory_box"/>
    <property type="match status" value="3"/>
</dbReference>
<dbReference type="CDD" id="cd01948">
    <property type="entry name" value="EAL"/>
    <property type="match status" value="1"/>
</dbReference>
<dbReference type="SMART" id="SM00091">
    <property type="entry name" value="PAS"/>
    <property type="match status" value="4"/>
</dbReference>
<evidence type="ECO:0000313" key="6">
    <source>
        <dbReference type="Proteomes" id="UP000636505"/>
    </source>
</evidence>
<dbReference type="InterPro" id="IPR052155">
    <property type="entry name" value="Biofilm_reg_signaling"/>
</dbReference>
<evidence type="ECO:0000259" key="1">
    <source>
        <dbReference type="PROSITE" id="PS50112"/>
    </source>
</evidence>
<dbReference type="SUPFAM" id="SSF55073">
    <property type="entry name" value="Nucleotide cyclase"/>
    <property type="match status" value="1"/>
</dbReference>
<keyword evidence="6" id="KW-1185">Reference proteome</keyword>
<dbReference type="PROSITE" id="PS50112">
    <property type="entry name" value="PAS"/>
    <property type="match status" value="3"/>
</dbReference>
<feature type="domain" description="GGDEF" evidence="4">
    <location>
        <begin position="717"/>
        <end position="850"/>
    </location>
</feature>
<name>A0A8J7DQX2_9CYAN</name>
<gene>
    <name evidence="5" type="ORF">IQ241_08320</name>
</gene>
<dbReference type="PROSITE" id="PS50113">
    <property type="entry name" value="PAC"/>
    <property type="match status" value="3"/>
</dbReference>
<dbReference type="InterPro" id="IPR043128">
    <property type="entry name" value="Rev_trsase/Diguanyl_cyclase"/>
</dbReference>
<dbReference type="PANTHER" id="PTHR44757">
    <property type="entry name" value="DIGUANYLATE CYCLASE DGCP"/>
    <property type="match status" value="1"/>
</dbReference>
<dbReference type="GO" id="GO:0006355">
    <property type="term" value="P:regulation of DNA-templated transcription"/>
    <property type="evidence" value="ECO:0007669"/>
    <property type="project" value="InterPro"/>
</dbReference>
<evidence type="ECO:0000259" key="3">
    <source>
        <dbReference type="PROSITE" id="PS50883"/>
    </source>
</evidence>
<feature type="domain" description="PAC" evidence="2">
    <location>
        <begin position="324"/>
        <end position="376"/>
    </location>
</feature>
<dbReference type="Pfam" id="PF00990">
    <property type="entry name" value="GGDEF"/>
    <property type="match status" value="1"/>
</dbReference>
<dbReference type="Gene3D" id="3.30.70.270">
    <property type="match status" value="1"/>
</dbReference>
<dbReference type="InterPro" id="IPR001633">
    <property type="entry name" value="EAL_dom"/>
</dbReference>
<feature type="domain" description="PAS" evidence="1">
    <location>
        <begin position="556"/>
        <end position="629"/>
    </location>
</feature>
<dbReference type="SUPFAM" id="SSF141868">
    <property type="entry name" value="EAL domain-like"/>
    <property type="match status" value="1"/>
</dbReference>
<dbReference type="Pfam" id="PF00563">
    <property type="entry name" value="EAL"/>
    <property type="match status" value="1"/>
</dbReference>
<dbReference type="AlphaFoldDB" id="A0A8J7DQX2"/>
<dbReference type="InterPro" id="IPR000700">
    <property type="entry name" value="PAS-assoc_C"/>
</dbReference>
<feature type="domain" description="PAC" evidence="2">
    <location>
        <begin position="634"/>
        <end position="686"/>
    </location>
</feature>